<name>A0A1T5FAS9_9SPHI</name>
<evidence type="ECO:0000313" key="3">
    <source>
        <dbReference type="EMBL" id="SKB93188.1"/>
    </source>
</evidence>
<feature type="chain" id="PRO_5013182606" evidence="2">
    <location>
        <begin position="24"/>
        <end position="303"/>
    </location>
</feature>
<dbReference type="Pfam" id="PF09697">
    <property type="entry name" value="Porph_ging"/>
    <property type="match status" value="1"/>
</dbReference>
<dbReference type="STRING" id="623280.SAMN05660226_03877"/>
<keyword evidence="4" id="KW-1185">Reference proteome</keyword>
<organism evidence="3 4">
    <name type="scientific">Parapedobacter luteus</name>
    <dbReference type="NCBI Taxonomy" id="623280"/>
    <lineage>
        <taxon>Bacteria</taxon>
        <taxon>Pseudomonadati</taxon>
        <taxon>Bacteroidota</taxon>
        <taxon>Sphingobacteriia</taxon>
        <taxon>Sphingobacteriales</taxon>
        <taxon>Sphingobacteriaceae</taxon>
        <taxon>Parapedobacter</taxon>
    </lineage>
</organism>
<accession>A0A1T5FAS9</accession>
<evidence type="ECO:0000256" key="1">
    <source>
        <dbReference type="SAM" id="MobiDB-lite"/>
    </source>
</evidence>
<protein>
    <submittedName>
        <fullName evidence="3">GLPGLI family protein</fullName>
    </submittedName>
</protein>
<gene>
    <name evidence="3" type="ORF">SAMN05660226_03877</name>
</gene>
<feature type="region of interest" description="Disordered" evidence="1">
    <location>
        <begin position="235"/>
        <end position="303"/>
    </location>
</feature>
<dbReference type="OrthoDB" id="1440774at2"/>
<feature type="signal peptide" evidence="2">
    <location>
        <begin position="1"/>
        <end position="23"/>
    </location>
</feature>
<dbReference type="EMBL" id="FUYS01000014">
    <property type="protein sequence ID" value="SKB93188.1"/>
    <property type="molecule type" value="Genomic_DNA"/>
</dbReference>
<sequence>MRIKMKCFCFLLFTGCLATTTKAQQSEPALARVLYEFTHINDTLQPDKPHKEEMVLYIGQHASLYGSNTGEQINQQIQKQLEDPSFDGNLTITGSGRTTQESYYAKPGTQAFKQLSRVAGETYLVDEDYPAIDWHVSDETKEIGGYTAQRATGRFKGREYTAWFTTEVPFQAGPWKLQGLPGLILEAVDSREDVVFRYAGFETFEESEAAVLLPDNAIPTTQKALDKLVEAYKRNPQAAHNARSQGTATAGGGSGRPVVRVGAGGGNAMASIDPSRIKSVNVKKDNTQISPVDNNPLELEDNR</sequence>
<keyword evidence="2" id="KW-0732">Signal</keyword>
<evidence type="ECO:0000256" key="2">
    <source>
        <dbReference type="SAM" id="SignalP"/>
    </source>
</evidence>
<dbReference type="NCBIfam" id="TIGR01200">
    <property type="entry name" value="GLPGLI"/>
    <property type="match status" value="1"/>
</dbReference>
<dbReference type="InterPro" id="IPR005901">
    <property type="entry name" value="GLPGLI"/>
</dbReference>
<reference evidence="3 4" key="1">
    <citation type="submission" date="2017-02" db="EMBL/GenBank/DDBJ databases">
        <authorList>
            <person name="Peterson S.W."/>
        </authorList>
    </citation>
    <scope>NUCLEOTIDE SEQUENCE [LARGE SCALE GENOMIC DNA]</scope>
    <source>
        <strain evidence="3 4">DSM 22899</strain>
    </source>
</reference>
<dbReference type="RefSeq" id="WP_079718498.1">
    <property type="nucleotide sequence ID" value="NZ_FUYS01000014.1"/>
</dbReference>
<dbReference type="AlphaFoldDB" id="A0A1T5FAS9"/>
<evidence type="ECO:0000313" key="4">
    <source>
        <dbReference type="Proteomes" id="UP000190541"/>
    </source>
</evidence>
<dbReference type="Proteomes" id="UP000190541">
    <property type="component" value="Unassembled WGS sequence"/>
</dbReference>
<proteinExistence type="predicted"/>